<name>A0A0G1KGJ1_9BACT</name>
<protein>
    <submittedName>
        <fullName evidence="1">Uncharacterized protein</fullName>
    </submittedName>
</protein>
<evidence type="ECO:0000313" key="1">
    <source>
        <dbReference type="EMBL" id="KKT82633.1"/>
    </source>
</evidence>
<reference evidence="1 2" key="1">
    <citation type="journal article" date="2015" name="Nature">
        <title>rRNA introns, odd ribosomes, and small enigmatic genomes across a large radiation of phyla.</title>
        <authorList>
            <person name="Brown C.T."/>
            <person name="Hug L.A."/>
            <person name="Thomas B.C."/>
            <person name="Sharon I."/>
            <person name="Castelle C.J."/>
            <person name="Singh A."/>
            <person name="Wilkins M.J."/>
            <person name="Williams K.H."/>
            <person name="Banfield J.F."/>
        </authorList>
    </citation>
    <scope>NUCLEOTIDE SEQUENCE [LARGE SCALE GENOMIC DNA]</scope>
</reference>
<comment type="caution">
    <text evidence="1">The sequence shown here is derived from an EMBL/GenBank/DDBJ whole genome shotgun (WGS) entry which is preliminary data.</text>
</comment>
<dbReference type="AlphaFoldDB" id="A0A0G1KGJ1"/>
<dbReference type="EMBL" id="LCJR01000003">
    <property type="protein sequence ID" value="KKT82633.1"/>
    <property type="molecule type" value="Genomic_DNA"/>
</dbReference>
<proteinExistence type="predicted"/>
<organism evidence="1 2">
    <name type="scientific">Candidatus Yanofskybacteria bacterium GW2011_GWA2_44_9</name>
    <dbReference type="NCBI Taxonomy" id="1619025"/>
    <lineage>
        <taxon>Bacteria</taxon>
        <taxon>Candidatus Yanofskyibacteriota</taxon>
    </lineage>
</organism>
<gene>
    <name evidence="1" type="ORF">UW79_C0003G0014</name>
</gene>
<sequence length="98" mass="11038">MALKKVQKEIADKIGKLLAASPLDGKVKSSLIENLDKLPESMVFRLLDALEAEKETLDQIAFEGELFLREQEKRWAAAAKEQQKAVDILIAKWSEKLS</sequence>
<accession>A0A0G1KGJ1</accession>
<dbReference type="Proteomes" id="UP000034032">
    <property type="component" value="Unassembled WGS sequence"/>
</dbReference>
<evidence type="ECO:0000313" key="2">
    <source>
        <dbReference type="Proteomes" id="UP000034032"/>
    </source>
</evidence>